<evidence type="ECO:0000313" key="2">
    <source>
        <dbReference type="WBParaSite" id="nRc.2.0.1.t34568-RA"/>
    </source>
</evidence>
<protein>
    <submittedName>
        <fullName evidence="2">Uncharacterized protein</fullName>
    </submittedName>
</protein>
<organism evidence="1 2">
    <name type="scientific">Romanomermis culicivorax</name>
    <name type="common">Nematode worm</name>
    <dbReference type="NCBI Taxonomy" id="13658"/>
    <lineage>
        <taxon>Eukaryota</taxon>
        <taxon>Metazoa</taxon>
        <taxon>Ecdysozoa</taxon>
        <taxon>Nematoda</taxon>
        <taxon>Enoplea</taxon>
        <taxon>Dorylaimia</taxon>
        <taxon>Mermithida</taxon>
        <taxon>Mermithoidea</taxon>
        <taxon>Mermithidae</taxon>
        <taxon>Romanomermis</taxon>
    </lineage>
</organism>
<evidence type="ECO:0000313" key="1">
    <source>
        <dbReference type="Proteomes" id="UP000887565"/>
    </source>
</evidence>
<accession>A0A915K9J4</accession>
<dbReference type="Proteomes" id="UP000887565">
    <property type="component" value="Unplaced"/>
</dbReference>
<reference evidence="2" key="1">
    <citation type="submission" date="2022-11" db="UniProtKB">
        <authorList>
            <consortium name="WormBaseParasite"/>
        </authorList>
    </citation>
    <scope>IDENTIFICATION</scope>
</reference>
<sequence length="211" mass="23736">MLEFGFLSSSGIRNLFHIKIYKENNYYTSMEVRCFDEKTSCYSKSPCILCEGFMAYTGKKYGFKFCTRTTNVASSSTNKLIKNVQTTGRKSTNRRLLPKHDPKSMLKLIIGSTNGQLKARCNQQRLSSLPPLIDTETFALYDENQNLPAESSSSGSSPEIIAISNPKKAIETKLIEERISKLISANEALLQRTSMDKVLFSKTSKSSERNI</sequence>
<name>A0A915K9J4_ROMCU</name>
<keyword evidence="1" id="KW-1185">Reference proteome</keyword>
<dbReference type="WBParaSite" id="nRc.2.0.1.t34568-RA">
    <property type="protein sequence ID" value="nRc.2.0.1.t34568-RA"/>
    <property type="gene ID" value="nRc.2.0.1.g34568"/>
</dbReference>
<dbReference type="AlphaFoldDB" id="A0A915K9J4"/>
<proteinExistence type="predicted"/>